<accession>A0A4S4LYZ0</accession>
<evidence type="ECO:0000313" key="3">
    <source>
        <dbReference type="Proteomes" id="UP000310158"/>
    </source>
</evidence>
<dbReference type="Proteomes" id="UP000310158">
    <property type="component" value="Unassembled WGS sequence"/>
</dbReference>
<dbReference type="EMBL" id="SGPL01000115">
    <property type="protein sequence ID" value="THH17337.1"/>
    <property type="molecule type" value="Genomic_DNA"/>
</dbReference>
<comment type="caution">
    <text evidence="2">The sequence shown here is derived from an EMBL/GenBank/DDBJ whole genome shotgun (WGS) entry which is preliminary data.</text>
</comment>
<proteinExistence type="predicted"/>
<organism evidence="2 3">
    <name type="scientific">Bondarzewia mesenterica</name>
    <dbReference type="NCBI Taxonomy" id="1095465"/>
    <lineage>
        <taxon>Eukaryota</taxon>
        <taxon>Fungi</taxon>
        <taxon>Dikarya</taxon>
        <taxon>Basidiomycota</taxon>
        <taxon>Agaricomycotina</taxon>
        <taxon>Agaricomycetes</taxon>
        <taxon>Russulales</taxon>
        <taxon>Bondarzewiaceae</taxon>
        <taxon>Bondarzewia</taxon>
    </lineage>
</organism>
<keyword evidence="3" id="KW-1185">Reference proteome</keyword>
<feature type="region of interest" description="Disordered" evidence="1">
    <location>
        <begin position="202"/>
        <end position="226"/>
    </location>
</feature>
<gene>
    <name evidence="2" type="ORF">EW146_g3455</name>
</gene>
<evidence type="ECO:0000313" key="2">
    <source>
        <dbReference type="EMBL" id="THH17337.1"/>
    </source>
</evidence>
<name>A0A4S4LYZ0_9AGAM</name>
<sequence>MIWHISLIGGPLVPDSSQTSGGLDPRKVYEGLLEDPTPTVIEGYHIPMMHHADPWQQPLDAVYPFPTAYNGGPIHDPMVGELSRDMAGTLPAAAHHYPYIPMPAIGPPSLAPSLQDKHLVLDATATQGDIIRSGIRYRHDKTKHLPGIQAHQQEAQVLPHNIKKSETHKDEGTLVEYAPSSEVFQLSAGGHSTARPAIASQDIPASRGLATKSATKERRHRGANTPSSWACFHQACRKKGEPLYFGRPVW</sequence>
<protein>
    <submittedName>
        <fullName evidence="2">Uncharacterized protein</fullName>
    </submittedName>
</protein>
<dbReference type="AlphaFoldDB" id="A0A4S4LYZ0"/>
<reference evidence="2 3" key="1">
    <citation type="submission" date="2019-02" db="EMBL/GenBank/DDBJ databases">
        <title>Genome sequencing of the rare red list fungi Bondarzewia mesenterica.</title>
        <authorList>
            <person name="Buettner E."/>
            <person name="Kellner H."/>
        </authorList>
    </citation>
    <scope>NUCLEOTIDE SEQUENCE [LARGE SCALE GENOMIC DNA]</scope>
    <source>
        <strain evidence="2 3">DSM 108281</strain>
    </source>
</reference>
<evidence type="ECO:0000256" key="1">
    <source>
        <dbReference type="SAM" id="MobiDB-lite"/>
    </source>
</evidence>